<protein>
    <submittedName>
        <fullName evidence="1">Uncharacterized protein</fullName>
    </submittedName>
</protein>
<accession>A0A1S9T301</accession>
<name>A0A1S9T301_BACCE</name>
<evidence type="ECO:0000313" key="1">
    <source>
        <dbReference type="EMBL" id="OOR04327.1"/>
    </source>
</evidence>
<dbReference type="AlphaFoldDB" id="A0A1S9T301"/>
<comment type="caution">
    <text evidence="1">The sequence shown here is derived from an EMBL/GenBank/DDBJ whole genome shotgun (WGS) entry which is preliminary data.</text>
</comment>
<dbReference type="Proteomes" id="UP000190906">
    <property type="component" value="Unassembled WGS sequence"/>
</dbReference>
<dbReference type="EMBL" id="MUAJ01000104">
    <property type="protein sequence ID" value="OOR04327.1"/>
    <property type="molecule type" value="Genomic_DNA"/>
</dbReference>
<sequence>MLNSIKKGKWFFSHIKKMVRFQTEIEKGTHDNILIQEEFIFPWIIFLLRNLRKHIQLDNIKKGISS</sequence>
<evidence type="ECO:0000313" key="2">
    <source>
        <dbReference type="Proteomes" id="UP000190906"/>
    </source>
</evidence>
<gene>
    <name evidence="1" type="ORF">BW897_32095</name>
</gene>
<reference evidence="1 2" key="1">
    <citation type="submission" date="2017-01" db="EMBL/GenBank/DDBJ databases">
        <title>Bacillus cereus isolates.</title>
        <authorList>
            <person name="Beno S.M."/>
        </authorList>
    </citation>
    <scope>NUCLEOTIDE SEQUENCE [LARGE SCALE GENOMIC DNA]</scope>
    <source>
        <strain evidence="1 2">FSL H8-0485</strain>
    </source>
</reference>
<proteinExistence type="predicted"/>
<organism evidence="1 2">
    <name type="scientific">Bacillus cereus</name>
    <dbReference type="NCBI Taxonomy" id="1396"/>
    <lineage>
        <taxon>Bacteria</taxon>
        <taxon>Bacillati</taxon>
        <taxon>Bacillota</taxon>
        <taxon>Bacilli</taxon>
        <taxon>Bacillales</taxon>
        <taxon>Bacillaceae</taxon>
        <taxon>Bacillus</taxon>
        <taxon>Bacillus cereus group</taxon>
    </lineage>
</organism>